<protein>
    <submittedName>
        <fullName evidence="8">Methyl-accepting chemotaxis sensory transducer</fullName>
    </submittedName>
</protein>
<evidence type="ECO:0000259" key="6">
    <source>
        <dbReference type="PROSITE" id="PS50111"/>
    </source>
</evidence>
<dbReference type="PANTHER" id="PTHR43531:SF14">
    <property type="entry name" value="METHYL-ACCEPTING CHEMOTAXIS PROTEIN I-RELATED"/>
    <property type="match status" value="1"/>
</dbReference>
<keyword evidence="9" id="KW-1185">Reference proteome</keyword>
<evidence type="ECO:0000313" key="9">
    <source>
        <dbReference type="Proteomes" id="UP000195569"/>
    </source>
</evidence>
<comment type="similarity">
    <text evidence="3">Belongs to the methyl-accepting chemotaxis (MCP) protein family.</text>
</comment>
<dbReference type="PROSITE" id="PS50111">
    <property type="entry name" value="CHEMOTAXIS_TRANSDUC_2"/>
    <property type="match status" value="1"/>
</dbReference>
<dbReference type="SMART" id="SM00304">
    <property type="entry name" value="HAMP"/>
    <property type="match status" value="1"/>
</dbReference>
<evidence type="ECO:0000256" key="2">
    <source>
        <dbReference type="ARBA" id="ARBA00022481"/>
    </source>
</evidence>
<evidence type="ECO:0000256" key="4">
    <source>
        <dbReference type="PROSITE-ProRule" id="PRU00284"/>
    </source>
</evidence>
<feature type="domain" description="Methyl-accepting transducer" evidence="6">
    <location>
        <begin position="278"/>
        <end position="507"/>
    </location>
</feature>
<dbReference type="GO" id="GO:0006935">
    <property type="term" value="P:chemotaxis"/>
    <property type="evidence" value="ECO:0007669"/>
    <property type="project" value="InterPro"/>
</dbReference>
<dbReference type="FunFam" id="1.10.287.950:FF:000001">
    <property type="entry name" value="Methyl-accepting chemotaxis sensory transducer"/>
    <property type="match status" value="1"/>
</dbReference>
<feature type="domain" description="HAMP" evidence="7">
    <location>
        <begin position="221"/>
        <end position="273"/>
    </location>
</feature>
<dbReference type="GO" id="GO:0007165">
    <property type="term" value="P:signal transduction"/>
    <property type="evidence" value="ECO:0007669"/>
    <property type="project" value="UniProtKB-KW"/>
</dbReference>
<evidence type="ECO:0000313" key="8">
    <source>
        <dbReference type="EMBL" id="SIT49270.1"/>
    </source>
</evidence>
<proteinExistence type="inferred from homology"/>
<evidence type="ECO:0000256" key="5">
    <source>
        <dbReference type="SAM" id="Phobius"/>
    </source>
</evidence>
<keyword evidence="4" id="KW-0807">Transducer</keyword>
<dbReference type="InterPro" id="IPR003660">
    <property type="entry name" value="HAMP_dom"/>
</dbReference>
<dbReference type="EMBL" id="CYGY02000068">
    <property type="protein sequence ID" value="SIT49270.1"/>
    <property type="molecule type" value="Genomic_DNA"/>
</dbReference>
<dbReference type="GO" id="GO:0004888">
    <property type="term" value="F:transmembrane signaling receptor activity"/>
    <property type="evidence" value="ECO:0007669"/>
    <property type="project" value="InterPro"/>
</dbReference>
<dbReference type="Gene3D" id="1.10.287.950">
    <property type="entry name" value="Methyl-accepting chemotaxis protein"/>
    <property type="match status" value="1"/>
</dbReference>
<keyword evidence="2" id="KW-0488">Methylation</keyword>
<comment type="caution">
    <text evidence="8">The sequence shown here is derived from an EMBL/GenBank/DDBJ whole genome shotgun (WGS) entry which is preliminary data.</text>
</comment>
<dbReference type="GO" id="GO:0005886">
    <property type="term" value="C:plasma membrane"/>
    <property type="evidence" value="ECO:0007669"/>
    <property type="project" value="TreeGrafter"/>
</dbReference>
<dbReference type="Pfam" id="PF00672">
    <property type="entry name" value="HAMP"/>
    <property type="match status" value="1"/>
</dbReference>
<keyword evidence="5" id="KW-0472">Membrane</keyword>
<dbReference type="PROSITE" id="PS50885">
    <property type="entry name" value="HAMP"/>
    <property type="match status" value="1"/>
</dbReference>
<evidence type="ECO:0000256" key="1">
    <source>
        <dbReference type="ARBA" id="ARBA00004370"/>
    </source>
</evidence>
<dbReference type="CDD" id="cd19411">
    <property type="entry name" value="MCP2201-like_sensor"/>
    <property type="match status" value="1"/>
</dbReference>
<dbReference type="InterPro" id="IPR051310">
    <property type="entry name" value="MCP_chemotaxis"/>
</dbReference>
<dbReference type="Proteomes" id="UP000195569">
    <property type="component" value="Unassembled WGS sequence"/>
</dbReference>
<dbReference type="SMART" id="SM00283">
    <property type="entry name" value="MA"/>
    <property type="match status" value="1"/>
</dbReference>
<name>A0A1N7SPM4_9BURK</name>
<dbReference type="SUPFAM" id="SSF58104">
    <property type="entry name" value="Methyl-accepting chemotaxis protein (MCP) signaling domain"/>
    <property type="match status" value="1"/>
</dbReference>
<keyword evidence="5" id="KW-1133">Transmembrane helix</keyword>
<evidence type="ECO:0000259" key="7">
    <source>
        <dbReference type="PROSITE" id="PS50885"/>
    </source>
</evidence>
<dbReference type="PANTHER" id="PTHR43531">
    <property type="entry name" value="PROTEIN ICFG"/>
    <property type="match status" value="1"/>
</dbReference>
<sequence>MLRTTAHTGVEQWRLADMKIGIRLTLGFAVVLLLIAVMTGLGVVMLGLLKAQADTIADTNLPRLLHAGAARENLASIAISARNILLNDDPQVQDSALAKIRVSQKKLREDLAYLTGTIARPEVRDRLMQQANGYEQGVNQVLDLHASGKQAEAVKLLRSDLLPIFIGYKAALDDINQFQMAQTGKATQDIYSIYETSRQILIGLALLTMMCGVVLGRLITRSITRPISEAVRIARTVAAGDLTQHIASTSRDETGQLLAALSDMNGSLRQIVGDVRHGSDTIVLASSEIAAGNSDLSSRTEEQAASLEQTAASMEQLTATVRQNAESATQGSALAAEASNVAERSGDMVGRVVNTMREISESSTKVAEIIGAIEGIAFQTNILALNAAVEAARAGEQGRGFAVVAGEVRALAQRSAISAKEIKDLIGDSVDRVKAGVAQVDEAGTTMDEVVQAVRRVSSLMTEIAAASIEQHQGIEQVNKAASQMDEVTQQNAALVEQAAAAAASLHDQASQMVQRVATFRLSNDNAGI</sequence>
<dbReference type="Pfam" id="PF00015">
    <property type="entry name" value="MCPsignal"/>
    <property type="match status" value="1"/>
</dbReference>
<dbReference type="PRINTS" id="PR00260">
    <property type="entry name" value="CHEMTRNSDUCR"/>
</dbReference>
<reference evidence="8" key="1">
    <citation type="submission" date="2016-12" db="EMBL/GenBank/DDBJ databases">
        <authorList>
            <person name="Moulin L."/>
        </authorList>
    </citation>
    <scope>NUCLEOTIDE SEQUENCE [LARGE SCALE GENOMIC DNA]</scope>
    <source>
        <strain evidence="8">STM 7183</strain>
    </source>
</reference>
<dbReference type="AlphaFoldDB" id="A0A1N7SPM4"/>
<comment type="subcellular location">
    <subcellularLocation>
        <location evidence="1">Membrane</location>
    </subcellularLocation>
</comment>
<dbReference type="PROSITE" id="PS00538">
    <property type="entry name" value="CHEMOTAXIS_TRANSDUC_1"/>
    <property type="match status" value="1"/>
</dbReference>
<dbReference type="InterPro" id="IPR004091">
    <property type="entry name" value="Chemotax_Me-accpt_rcpt_Me-site"/>
</dbReference>
<dbReference type="InterPro" id="IPR047347">
    <property type="entry name" value="YvaQ-like_sensor"/>
</dbReference>
<dbReference type="InterPro" id="IPR024478">
    <property type="entry name" value="HlyB_4HB_MCP"/>
</dbReference>
<dbReference type="CDD" id="cd06225">
    <property type="entry name" value="HAMP"/>
    <property type="match status" value="1"/>
</dbReference>
<organism evidence="8 9">
    <name type="scientific">Paraburkholderia piptadeniae</name>
    <dbReference type="NCBI Taxonomy" id="1701573"/>
    <lineage>
        <taxon>Bacteria</taxon>
        <taxon>Pseudomonadati</taxon>
        <taxon>Pseudomonadota</taxon>
        <taxon>Betaproteobacteria</taxon>
        <taxon>Burkholderiales</taxon>
        <taxon>Burkholderiaceae</taxon>
        <taxon>Paraburkholderia</taxon>
    </lineage>
</organism>
<dbReference type="InterPro" id="IPR004089">
    <property type="entry name" value="MCPsignal_dom"/>
</dbReference>
<dbReference type="Pfam" id="PF12729">
    <property type="entry name" value="4HB_MCP_1"/>
    <property type="match status" value="1"/>
</dbReference>
<dbReference type="InterPro" id="IPR004090">
    <property type="entry name" value="Chemotax_Me-accpt_rcpt"/>
</dbReference>
<evidence type="ECO:0000256" key="3">
    <source>
        <dbReference type="ARBA" id="ARBA00029447"/>
    </source>
</evidence>
<feature type="transmembrane region" description="Helical" evidence="5">
    <location>
        <begin position="20"/>
        <end position="49"/>
    </location>
</feature>
<gene>
    <name evidence="8" type="ORF">BN2476_680041</name>
</gene>
<accession>A0A1N7SPM4</accession>
<keyword evidence="5" id="KW-0812">Transmembrane</keyword>
<dbReference type="CDD" id="cd11386">
    <property type="entry name" value="MCP_signal"/>
    <property type="match status" value="1"/>
</dbReference>